<reference evidence="4 5" key="1">
    <citation type="submission" date="2019-02" db="EMBL/GenBank/DDBJ databases">
        <title>Pedobacter sp. RP-3-8 sp. nov., isolated from Arctic soil.</title>
        <authorList>
            <person name="Dahal R.H."/>
        </authorList>
    </citation>
    <scope>NUCLEOTIDE SEQUENCE [LARGE SCALE GENOMIC DNA]</scope>
    <source>
        <strain evidence="4 5">RP-3-8</strain>
    </source>
</reference>
<dbReference type="GO" id="GO:0016989">
    <property type="term" value="F:sigma factor antagonist activity"/>
    <property type="evidence" value="ECO:0007669"/>
    <property type="project" value="TreeGrafter"/>
</dbReference>
<dbReference type="EMBL" id="SJSM01000001">
    <property type="protein sequence ID" value="TCC99293.1"/>
    <property type="molecule type" value="Genomic_DNA"/>
</dbReference>
<organism evidence="4 5">
    <name type="scientific">Pedobacter hiemivivus</name>
    <dbReference type="NCBI Taxonomy" id="2530454"/>
    <lineage>
        <taxon>Bacteria</taxon>
        <taxon>Pseudomonadati</taxon>
        <taxon>Bacteroidota</taxon>
        <taxon>Sphingobacteriia</taxon>
        <taxon>Sphingobacteriales</taxon>
        <taxon>Sphingobacteriaceae</taxon>
        <taxon>Pedobacter</taxon>
    </lineage>
</organism>
<protein>
    <submittedName>
        <fullName evidence="4">FecR family protein</fullName>
    </submittedName>
</protein>
<dbReference type="InterPro" id="IPR032508">
    <property type="entry name" value="FecR_C"/>
</dbReference>
<dbReference type="Gene3D" id="3.55.50.30">
    <property type="match status" value="1"/>
</dbReference>
<evidence type="ECO:0000313" key="4">
    <source>
        <dbReference type="EMBL" id="TCC99293.1"/>
    </source>
</evidence>
<evidence type="ECO:0000313" key="5">
    <source>
        <dbReference type="Proteomes" id="UP000291117"/>
    </source>
</evidence>
<dbReference type="InterPro" id="IPR006860">
    <property type="entry name" value="FecR"/>
</dbReference>
<feature type="transmembrane region" description="Helical" evidence="1">
    <location>
        <begin position="105"/>
        <end position="123"/>
    </location>
</feature>
<dbReference type="PANTHER" id="PTHR30273">
    <property type="entry name" value="PERIPLASMIC SIGNAL SENSOR AND SIGMA FACTOR ACTIVATOR FECR-RELATED"/>
    <property type="match status" value="1"/>
</dbReference>
<keyword evidence="5" id="KW-1185">Reference proteome</keyword>
<feature type="domain" description="FecR protein" evidence="2">
    <location>
        <begin position="204"/>
        <end position="300"/>
    </location>
</feature>
<feature type="domain" description="Protein FecR C-terminal" evidence="3">
    <location>
        <begin position="346"/>
        <end position="414"/>
    </location>
</feature>
<comment type="caution">
    <text evidence="4">The sequence shown here is derived from an EMBL/GenBank/DDBJ whole genome shotgun (WGS) entry which is preliminary data.</text>
</comment>
<dbReference type="Gene3D" id="2.60.120.1440">
    <property type="match status" value="1"/>
</dbReference>
<keyword evidence="1" id="KW-1133">Transmembrane helix</keyword>
<dbReference type="Pfam" id="PF16344">
    <property type="entry name" value="FecR_C"/>
    <property type="match status" value="1"/>
</dbReference>
<keyword evidence="1" id="KW-0472">Membrane</keyword>
<gene>
    <name evidence="4" type="ORF">EZ444_01040</name>
</gene>
<dbReference type="FunFam" id="2.60.120.1440:FF:000001">
    <property type="entry name" value="Putative anti-sigma factor"/>
    <property type="match status" value="1"/>
</dbReference>
<dbReference type="Proteomes" id="UP000291117">
    <property type="component" value="Unassembled WGS sequence"/>
</dbReference>
<evidence type="ECO:0000259" key="2">
    <source>
        <dbReference type="Pfam" id="PF04773"/>
    </source>
</evidence>
<accession>A0A4R0NJ26</accession>
<dbReference type="InterPro" id="IPR012373">
    <property type="entry name" value="Ferrdict_sens_TM"/>
</dbReference>
<dbReference type="PANTHER" id="PTHR30273:SF2">
    <property type="entry name" value="PROTEIN FECR"/>
    <property type="match status" value="1"/>
</dbReference>
<evidence type="ECO:0000259" key="3">
    <source>
        <dbReference type="Pfam" id="PF16344"/>
    </source>
</evidence>
<keyword evidence="1" id="KW-0812">Transmembrane</keyword>
<dbReference type="AlphaFoldDB" id="A0A4R0NJ26"/>
<name>A0A4R0NJ26_9SPHI</name>
<dbReference type="OrthoDB" id="1099963at2"/>
<sequence>MRPLWNYYKLMKKEEEIIRLFKRYLANECSEEETKSFLELFHSKEHESFFKELIDAELSKKADAEFKNMPNIKAELSQVREKVIQETTPSFHREPIQLKLWSRRIVVAAMLILCSSAGLYFYLRNQTSNNGQLVGDIGPGSNKALLTLADGSQIVLDEALKGNLTNQNGVRITKADDGQLVYTINETAQAQNLNDGSGKMLTNTISTPRGGQYQVNLPDGTRVWLNAESVIKFPISFVDLKERRVELQGEAYFEVEKDATKPFFVSTDKQEVRVLGTHFNISSYKNELDTKTTLLEGSVKVRLLNTKRVSQKVLKPGDQSQIRATSAQINVVTVDPQSEIAWKNGRFFFENEPIEDIMKQIKRWYDVDVEYEDNMAGKTIWGSVTRYGNVSKVLSVLESTGGVHFKIEGRRIIVRK</sequence>
<proteinExistence type="predicted"/>
<evidence type="ECO:0000256" key="1">
    <source>
        <dbReference type="SAM" id="Phobius"/>
    </source>
</evidence>
<dbReference type="Pfam" id="PF04773">
    <property type="entry name" value="FecR"/>
    <property type="match status" value="1"/>
</dbReference>